<dbReference type="GO" id="GO:0009252">
    <property type="term" value="P:peptidoglycan biosynthetic process"/>
    <property type="evidence" value="ECO:0007669"/>
    <property type="project" value="UniProtKB-UniPathway"/>
</dbReference>
<comment type="subcellular location">
    <subcellularLocation>
        <location evidence="1">Cytoplasm</location>
    </subcellularLocation>
</comment>
<dbReference type="PANTHER" id="PTHR43692:SF1">
    <property type="entry name" value="UDP-N-ACETYLMURAMOYLALANINE--D-GLUTAMATE LIGASE"/>
    <property type="match status" value="1"/>
</dbReference>
<dbReference type="EMBL" id="UINC01016381">
    <property type="protein sequence ID" value="SVA68239.1"/>
    <property type="molecule type" value="Genomic_DNA"/>
</dbReference>
<dbReference type="InterPro" id="IPR005762">
    <property type="entry name" value="MurD"/>
</dbReference>
<dbReference type="GO" id="GO:0008764">
    <property type="term" value="F:UDP-N-acetylmuramoylalanine-D-glutamate ligase activity"/>
    <property type="evidence" value="ECO:0007669"/>
    <property type="project" value="InterPro"/>
</dbReference>
<dbReference type="GO" id="GO:0005737">
    <property type="term" value="C:cytoplasm"/>
    <property type="evidence" value="ECO:0007669"/>
    <property type="project" value="UniProtKB-SubCell"/>
</dbReference>
<dbReference type="PANTHER" id="PTHR43692">
    <property type="entry name" value="UDP-N-ACETYLMURAMOYLALANINE--D-GLUTAMATE LIGASE"/>
    <property type="match status" value="1"/>
</dbReference>
<dbReference type="NCBIfam" id="TIGR01087">
    <property type="entry name" value="murD"/>
    <property type="match status" value="1"/>
</dbReference>
<keyword evidence="3" id="KW-0963">Cytoplasm</keyword>
<dbReference type="AlphaFoldDB" id="A0A381XU02"/>
<protein>
    <recommendedName>
        <fullName evidence="7">Mur ligase central domain-containing protein</fullName>
    </recommendedName>
</protein>
<evidence type="ECO:0000256" key="1">
    <source>
        <dbReference type="ARBA" id="ARBA00004496"/>
    </source>
</evidence>
<dbReference type="SUPFAM" id="SSF53623">
    <property type="entry name" value="MurD-like peptide ligases, catalytic domain"/>
    <property type="match status" value="1"/>
</dbReference>
<dbReference type="GO" id="GO:0051301">
    <property type="term" value="P:cell division"/>
    <property type="evidence" value="ECO:0007669"/>
    <property type="project" value="InterPro"/>
</dbReference>
<dbReference type="Pfam" id="PF08245">
    <property type="entry name" value="Mur_ligase_M"/>
    <property type="match status" value="1"/>
</dbReference>
<sequence length="366" mass="43053">IVLSPGIDINRCKLSKYLKNNSSRVITELDIFYLSYPKIKKITITGTNGKSTTSKLLYDVLKEHRKDVRLTGNIGNPTLLERGLKNNTLFVIEASSYQLEYSKYYRSEYSIILNLSPDHLERHGNFKNYIKAKFKLMQNQSKNNYAFIENNNNLFNNLIKKNKIKSKIFRVNYEKYQKYYELITNNYFKNKCNIKNLSFIFALSKNLKLSCNKIIKVTNKFKGLDFRQQIIYESKKLTIINDSKSTSLSATLPLLESFKNIYWILGGLAKKGDQLKLEKRYFGKIKAFIYGKDKVFFSKILSNKIKYKISKNLNYSLLLVFKDLRKRVEEKKIILFSPSAASFDQFNDFEDRGKYFNKIIKNYLKK</sequence>
<dbReference type="SUPFAM" id="SSF53244">
    <property type="entry name" value="MurD-like peptide ligases, peptide-binding domain"/>
    <property type="match status" value="1"/>
</dbReference>
<evidence type="ECO:0000256" key="6">
    <source>
        <dbReference type="ARBA" id="ARBA00022840"/>
    </source>
</evidence>
<dbReference type="GO" id="GO:0008360">
    <property type="term" value="P:regulation of cell shape"/>
    <property type="evidence" value="ECO:0007669"/>
    <property type="project" value="InterPro"/>
</dbReference>
<dbReference type="GO" id="GO:0005524">
    <property type="term" value="F:ATP binding"/>
    <property type="evidence" value="ECO:0007669"/>
    <property type="project" value="UniProtKB-KW"/>
</dbReference>
<keyword evidence="6" id="KW-0067">ATP-binding</keyword>
<dbReference type="Gene3D" id="3.40.1190.10">
    <property type="entry name" value="Mur-like, catalytic domain"/>
    <property type="match status" value="1"/>
</dbReference>
<dbReference type="InterPro" id="IPR036615">
    <property type="entry name" value="Mur_ligase_C_dom_sf"/>
</dbReference>
<evidence type="ECO:0000256" key="4">
    <source>
        <dbReference type="ARBA" id="ARBA00022598"/>
    </source>
</evidence>
<evidence type="ECO:0000313" key="8">
    <source>
        <dbReference type="EMBL" id="SVA68239.1"/>
    </source>
</evidence>
<reference evidence="8" key="1">
    <citation type="submission" date="2018-05" db="EMBL/GenBank/DDBJ databases">
        <authorList>
            <person name="Lanie J.A."/>
            <person name="Ng W.-L."/>
            <person name="Kazmierczak K.M."/>
            <person name="Andrzejewski T.M."/>
            <person name="Davidsen T.M."/>
            <person name="Wayne K.J."/>
            <person name="Tettelin H."/>
            <person name="Glass J.I."/>
            <person name="Rusch D."/>
            <person name="Podicherti R."/>
            <person name="Tsui H.-C.T."/>
            <person name="Winkler M.E."/>
        </authorList>
    </citation>
    <scope>NUCLEOTIDE SEQUENCE</scope>
</reference>
<organism evidence="8">
    <name type="scientific">marine metagenome</name>
    <dbReference type="NCBI Taxonomy" id="408172"/>
    <lineage>
        <taxon>unclassified sequences</taxon>
        <taxon>metagenomes</taxon>
        <taxon>ecological metagenomes</taxon>
    </lineage>
</organism>
<feature type="domain" description="Mur ligase central" evidence="7">
    <location>
        <begin position="44"/>
        <end position="194"/>
    </location>
</feature>
<comment type="pathway">
    <text evidence="2">Cell wall biogenesis; peptidoglycan biosynthesis.</text>
</comment>
<accession>A0A381XU02</accession>
<evidence type="ECO:0000256" key="3">
    <source>
        <dbReference type="ARBA" id="ARBA00022490"/>
    </source>
</evidence>
<keyword evidence="4" id="KW-0436">Ligase</keyword>
<name>A0A381XU02_9ZZZZ</name>
<dbReference type="InterPro" id="IPR013221">
    <property type="entry name" value="Mur_ligase_cen"/>
</dbReference>
<evidence type="ECO:0000256" key="5">
    <source>
        <dbReference type="ARBA" id="ARBA00022741"/>
    </source>
</evidence>
<evidence type="ECO:0000256" key="2">
    <source>
        <dbReference type="ARBA" id="ARBA00004752"/>
    </source>
</evidence>
<keyword evidence="5" id="KW-0547">Nucleotide-binding</keyword>
<evidence type="ECO:0000259" key="7">
    <source>
        <dbReference type="Pfam" id="PF08245"/>
    </source>
</evidence>
<proteinExistence type="predicted"/>
<feature type="non-terminal residue" evidence="8">
    <location>
        <position position="1"/>
    </location>
</feature>
<gene>
    <name evidence="8" type="ORF">METZ01_LOCUS121093</name>
</gene>
<dbReference type="UniPathway" id="UPA00219"/>
<dbReference type="InterPro" id="IPR036565">
    <property type="entry name" value="Mur-like_cat_sf"/>
</dbReference>
<dbReference type="Gene3D" id="3.90.190.20">
    <property type="entry name" value="Mur ligase, C-terminal domain"/>
    <property type="match status" value="1"/>
</dbReference>